<protein>
    <recommendedName>
        <fullName evidence="3">Secreted protein</fullName>
    </recommendedName>
</protein>
<dbReference type="Proteomes" id="UP001556367">
    <property type="component" value="Unassembled WGS sequence"/>
</dbReference>
<reference evidence="2" key="1">
    <citation type="submission" date="2024-06" db="EMBL/GenBank/DDBJ databases">
        <title>Multi-omics analyses provide insights into the biosynthesis of the anticancer antibiotic pleurotin in Hohenbuehelia grisea.</title>
        <authorList>
            <person name="Weaver J.A."/>
            <person name="Alberti F."/>
        </authorList>
    </citation>
    <scope>NUCLEOTIDE SEQUENCE [LARGE SCALE GENOMIC DNA]</scope>
    <source>
        <strain evidence="2">T-177</strain>
    </source>
</reference>
<dbReference type="EMBL" id="JASNQZ010000011">
    <property type="protein sequence ID" value="KAL0951802.1"/>
    <property type="molecule type" value="Genomic_DNA"/>
</dbReference>
<organism evidence="1 2">
    <name type="scientific">Hohenbuehelia grisea</name>
    <dbReference type="NCBI Taxonomy" id="104357"/>
    <lineage>
        <taxon>Eukaryota</taxon>
        <taxon>Fungi</taxon>
        <taxon>Dikarya</taxon>
        <taxon>Basidiomycota</taxon>
        <taxon>Agaricomycotina</taxon>
        <taxon>Agaricomycetes</taxon>
        <taxon>Agaricomycetidae</taxon>
        <taxon>Agaricales</taxon>
        <taxon>Pleurotineae</taxon>
        <taxon>Pleurotaceae</taxon>
        <taxon>Hohenbuehelia</taxon>
    </lineage>
</organism>
<evidence type="ECO:0000313" key="1">
    <source>
        <dbReference type="EMBL" id="KAL0951802.1"/>
    </source>
</evidence>
<keyword evidence="2" id="KW-1185">Reference proteome</keyword>
<dbReference type="PROSITE" id="PS51257">
    <property type="entry name" value="PROKAR_LIPOPROTEIN"/>
    <property type="match status" value="1"/>
</dbReference>
<comment type="caution">
    <text evidence="1">The sequence shown here is derived from an EMBL/GenBank/DDBJ whole genome shotgun (WGS) entry which is preliminary data.</text>
</comment>
<evidence type="ECO:0000313" key="2">
    <source>
        <dbReference type="Proteomes" id="UP001556367"/>
    </source>
</evidence>
<accession>A0ABR3J878</accession>
<proteinExistence type="predicted"/>
<sequence length="113" mass="12298">MTVYPRSTSCGPMALPLVASCMAGDSTKGPCEAKSSTNELLHRVFALCGPYSGTWTLSRDSRESYDMSSDINVIMKKNSGPRGRWRFLTAKHVDSSRVEPPTSVSISVRALPD</sequence>
<gene>
    <name evidence="1" type="ORF">HGRIS_008469</name>
</gene>
<evidence type="ECO:0008006" key="3">
    <source>
        <dbReference type="Google" id="ProtNLM"/>
    </source>
</evidence>
<name>A0ABR3J878_9AGAR</name>